<evidence type="ECO:0000259" key="2">
    <source>
        <dbReference type="Pfam" id="PF03551"/>
    </source>
</evidence>
<name>A0A919Q381_9MICO</name>
<feature type="domain" description="Transcription regulator PadR N-terminal" evidence="2">
    <location>
        <begin position="11"/>
        <end position="91"/>
    </location>
</feature>
<dbReference type="Gene3D" id="1.10.10.10">
    <property type="entry name" value="Winged helix-like DNA-binding domain superfamily/Winged helix DNA-binding domain"/>
    <property type="match status" value="1"/>
</dbReference>
<dbReference type="PANTHER" id="PTHR33169:SF26">
    <property type="entry name" value="CONSERVED PROTEIN"/>
    <property type="match status" value="1"/>
</dbReference>
<proteinExistence type="predicted"/>
<reference evidence="3" key="1">
    <citation type="submission" date="2021-01" db="EMBL/GenBank/DDBJ databases">
        <title>Whole genome shotgun sequence of Demequina activiva NBRC 110675.</title>
        <authorList>
            <person name="Komaki H."/>
            <person name="Tamura T."/>
        </authorList>
    </citation>
    <scope>NUCLEOTIDE SEQUENCE</scope>
    <source>
        <strain evidence="3">NBRC 110675</strain>
    </source>
</reference>
<dbReference type="InterPro" id="IPR036388">
    <property type="entry name" value="WH-like_DNA-bd_sf"/>
</dbReference>
<keyword evidence="1" id="KW-0175">Coiled coil</keyword>
<organism evidence="3 4">
    <name type="scientific">Demequina activiva</name>
    <dbReference type="NCBI Taxonomy" id="1582364"/>
    <lineage>
        <taxon>Bacteria</taxon>
        <taxon>Bacillati</taxon>
        <taxon>Actinomycetota</taxon>
        <taxon>Actinomycetes</taxon>
        <taxon>Micrococcales</taxon>
        <taxon>Demequinaceae</taxon>
        <taxon>Demequina</taxon>
    </lineage>
</organism>
<dbReference type="EMBL" id="BONR01000001">
    <property type="protein sequence ID" value="GIG54066.1"/>
    <property type="molecule type" value="Genomic_DNA"/>
</dbReference>
<evidence type="ECO:0000313" key="4">
    <source>
        <dbReference type="Proteomes" id="UP000652354"/>
    </source>
</evidence>
<dbReference type="InterPro" id="IPR052509">
    <property type="entry name" value="Metal_resp_DNA-bind_regulator"/>
</dbReference>
<evidence type="ECO:0000256" key="1">
    <source>
        <dbReference type="SAM" id="Coils"/>
    </source>
</evidence>
<dbReference type="InterPro" id="IPR036390">
    <property type="entry name" value="WH_DNA-bd_sf"/>
</dbReference>
<gene>
    <name evidence="3" type="ORF">Dac01nite_08180</name>
</gene>
<accession>A0A919Q381</accession>
<sequence length="196" mass="21819">MAKTDVLSLAILGMLAEQPLHGYQIRKRLGSELGPFRALSYGSLYPCLKRMVASGLIAADETDASAVRTAGSRRSKIAYGLTAEGESRLAEELANAGASSWDDDTFDVRFSLFTKTDSATRLRILEGRRSRLSERLEEVAEGLQRVRERHDAYTTELHRHGLERVEREVEWLDRLIENERSATRGDNPSTAPAGNN</sequence>
<dbReference type="AlphaFoldDB" id="A0A919Q381"/>
<dbReference type="SUPFAM" id="SSF46785">
    <property type="entry name" value="Winged helix' DNA-binding domain"/>
    <property type="match status" value="1"/>
</dbReference>
<dbReference type="PANTHER" id="PTHR33169">
    <property type="entry name" value="PADR-FAMILY TRANSCRIPTIONAL REGULATOR"/>
    <property type="match status" value="1"/>
</dbReference>
<evidence type="ECO:0000313" key="3">
    <source>
        <dbReference type="EMBL" id="GIG54066.1"/>
    </source>
</evidence>
<dbReference type="Pfam" id="PF03551">
    <property type="entry name" value="PadR"/>
    <property type="match status" value="1"/>
</dbReference>
<protein>
    <submittedName>
        <fullName evidence="3">PadR family transcriptional regulator</fullName>
    </submittedName>
</protein>
<dbReference type="Proteomes" id="UP000652354">
    <property type="component" value="Unassembled WGS sequence"/>
</dbReference>
<feature type="coiled-coil region" evidence="1">
    <location>
        <begin position="129"/>
        <end position="182"/>
    </location>
</feature>
<dbReference type="RefSeq" id="WP_239066490.1">
    <property type="nucleotide sequence ID" value="NZ_BONR01000001.1"/>
</dbReference>
<comment type="caution">
    <text evidence="3">The sequence shown here is derived from an EMBL/GenBank/DDBJ whole genome shotgun (WGS) entry which is preliminary data.</text>
</comment>
<keyword evidence="4" id="KW-1185">Reference proteome</keyword>
<dbReference type="InterPro" id="IPR005149">
    <property type="entry name" value="Tscrpt_reg_PadR_N"/>
</dbReference>